<organism evidence="2 3">
    <name type="scientific">Phocicoccus pinnipedialis</name>
    <dbReference type="NCBI Taxonomy" id="110845"/>
    <lineage>
        <taxon>Bacteria</taxon>
        <taxon>Bacillati</taxon>
        <taxon>Bacillota</taxon>
        <taxon>Bacilli</taxon>
        <taxon>Bacillales</taxon>
        <taxon>Salinicoccaceae</taxon>
        <taxon>Phocicoccus</taxon>
    </lineage>
</organism>
<dbReference type="InterPro" id="IPR001763">
    <property type="entry name" value="Rhodanese-like_dom"/>
</dbReference>
<dbReference type="CDD" id="cd00158">
    <property type="entry name" value="RHOD"/>
    <property type="match status" value="1"/>
</dbReference>
<evidence type="ECO:0000313" key="3">
    <source>
        <dbReference type="Proteomes" id="UP000588186"/>
    </source>
</evidence>
<reference evidence="2 3" key="1">
    <citation type="submission" date="2020-07" db="EMBL/GenBank/DDBJ databases">
        <authorList>
            <person name="Criscuolo A."/>
        </authorList>
    </citation>
    <scope>NUCLEOTIDE SEQUENCE [LARGE SCALE GENOMIC DNA]</scope>
    <source>
        <strain evidence="2">CIP107946</strain>
    </source>
</reference>
<gene>
    <name evidence="2" type="primary">glpE_5</name>
    <name evidence="2" type="ORF">JEOPIN946_01366</name>
</gene>
<dbReference type="Pfam" id="PF00581">
    <property type="entry name" value="Rhodanese"/>
    <property type="match status" value="1"/>
</dbReference>
<keyword evidence="2" id="KW-0808">Transferase</keyword>
<dbReference type="SUPFAM" id="SSF52821">
    <property type="entry name" value="Rhodanese/Cell cycle control phosphatase"/>
    <property type="match status" value="1"/>
</dbReference>
<keyword evidence="3" id="KW-1185">Reference proteome</keyword>
<dbReference type="AlphaFoldDB" id="A0A6V7RIE6"/>
<dbReference type="PANTHER" id="PTHR43031:SF17">
    <property type="entry name" value="SULFURTRANSFERASE YTWF-RELATED"/>
    <property type="match status" value="1"/>
</dbReference>
<dbReference type="Gene3D" id="3.40.250.10">
    <property type="entry name" value="Rhodanese-like domain"/>
    <property type="match status" value="1"/>
</dbReference>
<evidence type="ECO:0000259" key="1">
    <source>
        <dbReference type="PROSITE" id="PS50206"/>
    </source>
</evidence>
<sequence length="99" mass="11276">MEVNINEVKNLLKEENVEILDVREPQELVDDGYIEGTHHIPMSEFDVETVPLDKSKKYYVMCLAGGRSARVVEYMEKCGFDATNLEGGIKAYTGEKLYK</sequence>
<dbReference type="Proteomes" id="UP000588186">
    <property type="component" value="Unassembled WGS sequence"/>
</dbReference>
<dbReference type="PANTHER" id="PTHR43031">
    <property type="entry name" value="FAD-DEPENDENT OXIDOREDUCTASE"/>
    <property type="match status" value="1"/>
</dbReference>
<dbReference type="PROSITE" id="PS50206">
    <property type="entry name" value="RHODANESE_3"/>
    <property type="match status" value="1"/>
</dbReference>
<dbReference type="InterPro" id="IPR050229">
    <property type="entry name" value="GlpE_sulfurtransferase"/>
</dbReference>
<accession>A0A6V7RIE6</accession>
<proteinExistence type="predicted"/>
<protein>
    <submittedName>
        <fullName evidence="2">Thiosulfate sulfurtransferase GlpE</fullName>
    </submittedName>
</protein>
<evidence type="ECO:0000313" key="2">
    <source>
        <dbReference type="EMBL" id="CAD2076921.1"/>
    </source>
</evidence>
<comment type="caution">
    <text evidence="2">The sequence shown here is derived from an EMBL/GenBank/DDBJ whole genome shotgun (WGS) entry which is preliminary data.</text>
</comment>
<name>A0A6V7RIE6_9BACL</name>
<dbReference type="InterPro" id="IPR036873">
    <property type="entry name" value="Rhodanese-like_dom_sf"/>
</dbReference>
<dbReference type="EMBL" id="CAJEWB010000010">
    <property type="protein sequence ID" value="CAD2076921.1"/>
    <property type="molecule type" value="Genomic_DNA"/>
</dbReference>
<dbReference type="SMART" id="SM00450">
    <property type="entry name" value="RHOD"/>
    <property type="match status" value="1"/>
</dbReference>
<dbReference type="RefSeq" id="WP_186077999.1">
    <property type="nucleotide sequence ID" value="NZ_CAJEWB010000010.1"/>
</dbReference>
<dbReference type="GO" id="GO:0016740">
    <property type="term" value="F:transferase activity"/>
    <property type="evidence" value="ECO:0007669"/>
    <property type="project" value="UniProtKB-KW"/>
</dbReference>
<feature type="domain" description="Rhodanese" evidence="1">
    <location>
        <begin position="13"/>
        <end position="96"/>
    </location>
</feature>